<proteinExistence type="predicted"/>
<accession>A0ABD0WQD8</accession>
<feature type="region of interest" description="Disordered" evidence="1">
    <location>
        <begin position="106"/>
        <end position="129"/>
    </location>
</feature>
<evidence type="ECO:0000313" key="3">
    <source>
        <dbReference type="Proteomes" id="UP001557470"/>
    </source>
</evidence>
<sequence length="129" mass="14153">MLRRQELMFVVNYISQKKKLCKPIRKYVFVCALFTPSKRLDFIRDLSSYFFDLAELQPWSAFHALSFLYSSKKAVQESGTGSGDVKSSEKSNGCPVVSNGACKTEANGVATNGPAADAPVTSVSDKKTD</sequence>
<dbReference type="AlphaFoldDB" id="A0ABD0WQD8"/>
<dbReference type="EMBL" id="JAGEUA010000009">
    <property type="protein sequence ID" value="KAL0965872.1"/>
    <property type="molecule type" value="Genomic_DNA"/>
</dbReference>
<organism evidence="2 3">
    <name type="scientific">Umbra pygmaea</name>
    <name type="common">Eastern mudminnow</name>
    <dbReference type="NCBI Taxonomy" id="75934"/>
    <lineage>
        <taxon>Eukaryota</taxon>
        <taxon>Metazoa</taxon>
        <taxon>Chordata</taxon>
        <taxon>Craniata</taxon>
        <taxon>Vertebrata</taxon>
        <taxon>Euteleostomi</taxon>
        <taxon>Actinopterygii</taxon>
        <taxon>Neopterygii</taxon>
        <taxon>Teleostei</taxon>
        <taxon>Protacanthopterygii</taxon>
        <taxon>Esociformes</taxon>
        <taxon>Umbridae</taxon>
        <taxon>Umbra</taxon>
    </lineage>
</organism>
<evidence type="ECO:0000256" key="1">
    <source>
        <dbReference type="SAM" id="MobiDB-lite"/>
    </source>
</evidence>
<keyword evidence="3" id="KW-1185">Reference proteome</keyword>
<gene>
    <name evidence="2" type="ORF">UPYG_G00286920</name>
</gene>
<evidence type="ECO:0000313" key="2">
    <source>
        <dbReference type="EMBL" id="KAL0965872.1"/>
    </source>
</evidence>
<name>A0ABD0WQD8_UMBPY</name>
<reference evidence="2 3" key="1">
    <citation type="submission" date="2024-06" db="EMBL/GenBank/DDBJ databases">
        <authorList>
            <person name="Pan Q."/>
            <person name="Wen M."/>
            <person name="Jouanno E."/>
            <person name="Zahm M."/>
            <person name="Klopp C."/>
            <person name="Cabau C."/>
            <person name="Louis A."/>
            <person name="Berthelot C."/>
            <person name="Parey E."/>
            <person name="Roest Crollius H."/>
            <person name="Montfort J."/>
            <person name="Robinson-Rechavi M."/>
            <person name="Bouchez O."/>
            <person name="Lampietro C."/>
            <person name="Lopez Roques C."/>
            <person name="Donnadieu C."/>
            <person name="Postlethwait J."/>
            <person name="Bobe J."/>
            <person name="Verreycken H."/>
            <person name="Guiguen Y."/>
        </authorList>
    </citation>
    <scope>NUCLEOTIDE SEQUENCE [LARGE SCALE GENOMIC DNA]</scope>
    <source>
        <strain evidence="2">Up_M1</strain>
        <tissue evidence="2">Testis</tissue>
    </source>
</reference>
<comment type="caution">
    <text evidence="2">The sequence shown here is derived from an EMBL/GenBank/DDBJ whole genome shotgun (WGS) entry which is preliminary data.</text>
</comment>
<protein>
    <submittedName>
        <fullName evidence="2">Uncharacterized protein</fullName>
    </submittedName>
</protein>
<dbReference type="Proteomes" id="UP001557470">
    <property type="component" value="Unassembled WGS sequence"/>
</dbReference>